<dbReference type="EMBL" id="JALJOR010000001">
    <property type="protein sequence ID" value="KAK9829633.1"/>
    <property type="molecule type" value="Genomic_DNA"/>
</dbReference>
<keyword evidence="2" id="KW-0808">Transferase</keyword>
<dbReference type="GO" id="GO:0032259">
    <property type="term" value="P:methylation"/>
    <property type="evidence" value="ECO:0007669"/>
    <property type="project" value="UniProtKB-KW"/>
</dbReference>
<dbReference type="Proteomes" id="UP001489004">
    <property type="component" value="Unassembled WGS sequence"/>
</dbReference>
<keyword evidence="1" id="KW-0489">Methyltransferase</keyword>
<evidence type="ECO:0000256" key="2">
    <source>
        <dbReference type="ARBA" id="ARBA00022679"/>
    </source>
</evidence>
<dbReference type="InterPro" id="IPR029063">
    <property type="entry name" value="SAM-dependent_MTases_sf"/>
</dbReference>
<keyword evidence="5" id="KW-1185">Reference proteome</keyword>
<organism evidence="4 5">
    <name type="scientific">[Myrmecia] bisecta</name>
    <dbReference type="NCBI Taxonomy" id="41462"/>
    <lineage>
        <taxon>Eukaryota</taxon>
        <taxon>Viridiplantae</taxon>
        <taxon>Chlorophyta</taxon>
        <taxon>core chlorophytes</taxon>
        <taxon>Trebouxiophyceae</taxon>
        <taxon>Trebouxiales</taxon>
        <taxon>Trebouxiaceae</taxon>
        <taxon>Myrmecia</taxon>
    </lineage>
</organism>
<dbReference type="PANTHER" id="PTHR43861:SF1">
    <property type="entry name" value="TRANS-ACONITATE 2-METHYLTRANSFERASE"/>
    <property type="match status" value="1"/>
</dbReference>
<evidence type="ECO:0000313" key="4">
    <source>
        <dbReference type="EMBL" id="KAK9829633.1"/>
    </source>
</evidence>
<dbReference type="PANTHER" id="PTHR43861">
    <property type="entry name" value="TRANS-ACONITATE 2-METHYLTRANSFERASE-RELATED"/>
    <property type="match status" value="1"/>
</dbReference>
<dbReference type="GO" id="GO:0008168">
    <property type="term" value="F:methyltransferase activity"/>
    <property type="evidence" value="ECO:0007669"/>
    <property type="project" value="UniProtKB-KW"/>
</dbReference>
<accession>A0AAW1R7W2</accession>
<dbReference type="CDD" id="cd02440">
    <property type="entry name" value="AdoMet_MTases"/>
    <property type="match status" value="1"/>
</dbReference>
<dbReference type="SUPFAM" id="SSF53335">
    <property type="entry name" value="S-adenosyl-L-methionine-dependent methyltransferases"/>
    <property type="match status" value="1"/>
</dbReference>
<comment type="caution">
    <text evidence="4">The sequence shown here is derived from an EMBL/GenBank/DDBJ whole genome shotgun (WGS) entry which is preliminary data.</text>
</comment>
<dbReference type="AlphaFoldDB" id="A0AAW1R7W2"/>
<sequence length="267" mass="30301">MTAPEQQPVASCQTPKQHYEEVAAAYEQAFFYSSVEYRDWILQHVLHHFQLPAQNGADVKVVDLGGGTGNFSQALAEAALVDSVLCVDMFREMLGHAEKRACVKTLHLDAVAFSELPPSQMRYSHILLKELIHHIPADQQCHMYQGLRSQLQPGGVIVTVTRPQEVDYPLFEAAREVWRQNQPASSAVLAAMKHAGLDVEECSYVYTAELPLDTWCDMVRQRFWSTFTHFTDAQLEAGIQEIKAAHKCRQTVRFNDKLLFLVARKWD</sequence>
<gene>
    <name evidence="4" type="ORF">WJX72_006983</name>
</gene>
<evidence type="ECO:0000313" key="5">
    <source>
        <dbReference type="Proteomes" id="UP001489004"/>
    </source>
</evidence>
<dbReference type="Pfam" id="PF13649">
    <property type="entry name" value="Methyltransf_25"/>
    <property type="match status" value="1"/>
</dbReference>
<protein>
    <recommendedName>
        <fullName evidence="3">Methyltransferase domain-containing protein</fullName>
    </recommendedName>
</protein>
<dbReference type="Gene3D" id="3.40.50.150">
    <property type="entry name" value="Vaccinia Virus protein VP39"/>
    <property type="match status" value="1"/>
</dbReference>
<feature type="domain" description="Methyltransferase" evidence="3">
    <location>
        <begin position="61"/>
        <end position="155"/>
    </location>
</feature>
<name>A0AAW1R7W2_9CHLO</name>
<evidence type="ECO:0000256" key="1">
    <source>
        <dbReference type="ARBA" id="ARBA00022603"/>
    </source>
</evidence>
<proteinExistence type="predicted"/>
<reference evidence="4 5" key="1">
    <citation type="journal article" date="2024" name="Nat. Commun.">
        <title>Phylogenomics reveals the evolutionary origins of lichenization in chlorophyte algae.</title>
        <authorList>
            <person name="Puginier C."/>
            <person name="Libourel C."/>
            <person name="Otte J."/>
            <person name="Skaloud P."/>
            <person name="Haon M."/>
            <person name="Grisel S."/>
            <person name="Petersen M."/>
            <person name="Berrin J.G."/>
            <person name="Delaux P.M."/>
            <person name="Dal Grande F."/>
            <person name="Keller J."/>
        </authorList>
    </citation>
    <scope>NUCLEOTIDE SEQUENCE [LARGE SCALE GENOMIC DNA]</scope>
    <source>
        <strain evidence="4 5">SAG 2043</strain>
    </source>
</reference>
<dbReference type="InterPro" id="IPR041698">
    <property type="entry name" value="Methyltransf_25"/>
</dbReference>
<evidence type="ECO:0000259" key="3">
    <source>
        <dbReference type="Pfam" id="PF13649"/>
    </source>
</evidence>